<keyword evidence="7" id="KW-1185">Reference proteome</keyword>
<feature type="compositionally biased region" description="Polar residues" evidence="3">
    <location>
        <begin position="293"/>
        <end position="303"/>
    </location>
</feature>
<dbReference type="InterPro" id="IPR013087">
    <property type="entry name" value="Znf_C2H2_type"/>
</dbReference>
<keyword evidence="2" id="KW-0862">Zinc</keyword>
<sequence length="1612" mass="170208">MSSANGASSPKNDGTSTTTAANNTNSNINDEKSNTPATTTTNNNNTKISLAHITKPSSSSKPSSIIPPPNYVTPSPPLTTTTTTDEAFSSDKGKIAATTTMIPTTSTGTKSREHSVLPAGGAMNAEDFVLLAKQKQKEQQQRQQQQQQQQQAKGVFGSQATHKPAFGKSPTPPPLPAAAVASNPPPASTGQKKANVWTRPVASPSAPAGGARGASPNGVPSPAPPAPAAPAAPATAAVVPSPPASNGNTTSNKNNNNNNSNKSTGATANIKSTVATQTNASMITKKQQQQQQRTVVSNVSKGTPSPVAKQQIQQPQQQQKEKAKSPLVEVAKFPKDPQPMGTATTKDAPTSAGPVNTTTTTTSVTNKSVPTKLSSGAAAGGSRSNATNATTTTTATTNTNTTKVIPTQPLSRRRASPPADAIYTENESLLTDSPGPPEVQNNNNNAKKSSITATTKAAAAVSVKESAAAPPVAVPAVVPLAGPAKEYRGKISCPACAKDFEGSSKLRVHVIKCRGAHAGGSKMALLTDDRINAYVAAKHREALQLGKDAAQQRKKDAASAEMTPSKAMTEATDDDSDSEEPKIFHPSKKQLNEKGKDSGDEKNNATLGKEKSTLQGIEETLLGDGDSDSDDRDFATHAADVASRKKKTPSKQRAGASVRVTPDDALAERLLRDDVNFPPAATNSTRSRGGGAKNTNKLDDFESDDEQRPAFQTQKFANKSNDKVPEALRCTRTNGVWRCSKEKVAGAIFCEKHLPKSANVKSIVAKGKSGRGKQTVDDIEPEKEDLLTDDEEEEEDETAVPNKKDTSFRGRKPHLLVSGDAVKKPVSLTGKTLDCPHCGKRFEKNSPGRSSHIRACVTKTRNAGGKIRNSVSLTPSPVKSVSVVKKVAAAPAPAPVAPPPPPAKAAASSALTCEKCGKVCKSQGPLTMHVRSCKGNGSSIAAPPVAPAMKKRGRPPSNVPVTAMVPEKLPEPTPPPPKAPTIKKYKSNDGKPDWMCRANGGTWSCNEAKLPGDTVFCGKHTKKKGVAKRPAEVVPGTELPAAKKAKTTVRIAFQTKLCGYCNHEKFQDREDLVAHLKTSHGITEVVVSKLPVDGVTTMPRYDLVVGALGRPPSNVPVTAMVPEKLPKPTPPPPEAPTIQYKSNDGKPDWMCRARGGNWCCNEAKLPGDTVFCGKHTKKKGVAKRPAEVVPGTEPPAAKKAKTAVRIGSTTRFCGYCTHEKFQNREDMVAHLKTRHGITEVVVSNSPVDGVTTMPRYDPDAAPGILSPSLSPLTLPDSRPPARIAAAKSAPVLFQQAPAMAAAPAETDLTCQKCGKVLRNKAGFVGHVRVCKGANAAFNANTPAIPPAAKLQEAVGTVGTRRQRRNEPPSSDFGVASPSVPRKDVAVVSTKRNERSSSLALTVPNNKSSGGIVTAVADSAEIAKLLEVVNTQNARIQQQDIAIKKLADQCLLMSQNIKTGWLPPFDPTAEIKRIKAPGANPGYNPIIQFGRLLWLTGIVSRELSNDAGEQTLSALQNMKFMLTQAGTDLKHLLRVTLHVSDIRVMEKTASAWKEFFIKRNGMKEEDLPVRLTTQAVLKDPKFLVEVHAEAVVPEKKDDMKSAADGAKAALGSA</sequence>
<dbReference type="PROSITE" id="PS50157">
    <property type="entry name" value="ZINC_FINGER_C2H2_2"/>
    <property type="match status" value="1"/>
</dbReference>
<feature type="region of interest" description="Disordered" evidence="3">
    <location>
        <begin position="546"/>
        <end position="720"/>
    </location>
</feature>
<evidence type="ECO:0000256" key="2">
    <source>
        <dbReference type="PROSITE-ProRule" id="PRU00042"/>
    </source>
</evidence>
<feature type="compositionally biased region" description="Basic and acidic residues" evidence="3">
    <location>
        <begin position="590"/>
        <end position="612"/>
    </location>
</feature>
<feature type="region of interest" description="Disordered" evidence="3">
    <location>
        <begin position="1121"/>
        <end position="1141"/>
    </location>
</feature>
<dbReference type="InterPro" id="IPR006175">
    <property type="entry name" value="YjgF/YER057c/UK114"/>
</dbReference>
<proteinExistence type="predicted"/>
<feature type="compositionally biased region" description="Low complexity" evidence="3">
    <location>
        <begin position="202"/>
        <end position="216"/>
    </location>
</feature>
<feature type="region of interest" description="Disordered" evidence="3">
    <location>
        <begin position="767"/>
        <end position="811"/>
    </location>
</feature>
<dbReference type="GO" id="GO:0008270">
    <property type="term" value="F:zinc ion binding"/>
    <property type="evidence" value="ECO:0007669"/>
    <property type="project" value="UniProtKB-KW"/>
</dbReference>
<evidence type="ECO:0000259" key="5">
    <source>
        <dbReference type="PROSITE" id="PS51667"/>
    </source>
</evidence>
<evidence type="ECO:0000313" key="6">
    <source>
        <dbReference type="EMBL" id="CCO65964.1"/>
    </source>
</evidence>
<dbReference type="Pfam" id="PF01042">
    <property type="entry name" value="Ribonuc_L-PSP"/>
    <property type="match status" value="1"/>
</dbReference>
<dbReference type="PANTHER" id="PTHR47328">
    <property type="match status" value="1"/>
</dbReference>
<dbReference type="OrthoDB" id="498891at2759"/>
<dbReference type="Gene3D" id="3.30.1330.40">
    <property type="entry name" value="RutC-like"/>
    <property type="match status" value="1"/>
</dbReference>
<keyword evidence="2" id="KW-0863">Zinc-finger</keyword>
<dbReference type="InterPro" id="IPR014977">
    <property type="entry name" value="WRC_dom"/>
</dbReference>
<evidence type="ECO:0000259" key="4">
    <source>
        <dbReference type="PROSITE" id="PS50157"/>
    </source>
</evidence>
<feature type="domain" description="C2H2-type" evidence="4">
    <location>
        <begin position="491"/>
        <end position="522"/>
    </location>
</feature>
<feature type="region of interest" description="Disordered" evidence="3">
    <location>
        <begin position="1"/>
        <end position="115"/>
    </location>
</feature>
<dbReference type="KEGG" id="bpg:Bathy07g01140"/>
<protein>
    <recommendedName>
        <fullName evidence="8">C2H2-type domain-containing protein</fullName>
    </recommendedName>
</protein>
<dbReference type="Proteomes" id="UP000198341">
    <property type="component" value="Chromosome 7"/>
</dbReference>
<feature type="compositionally biased region" description="Low complexity" evidence="3">
    <location>
        <begin position="231"/>
        <end position="269"/>
    </location>
</feature>
<evidence type="ECO:0008006" key="8">
    <source>
        <dbReference type="Google" id="ProtNLM"/>
    </source>
</evidence>
<feature type="compositionally biased region" description="Low complexity" evidence="3">
    <location>
        <begin position="55"/>
        <end position="64"/>
    </location>
</feature>
<dbReference type="InterPro" id="IPR035959">
    <property type="entry name" value="RutC-like_sf"/>
</dbReference>
<dbReference type="Gene3D" id="3.30.160.60">
    <property type="entry name" value="Classic Zinc Finger"/>
    <property type="match status" value="1"/>
</dbReference>
<name>K8FHL8_9CHLO</name>
<feature type="compositionally biased region" description="Low complexity" evidence="3">
    <location>
        <begin position="354"/>
        <end position="401"/>
    </location>
</feature>
<feature type="region of interest" description="Disordered" evidence="3">
    <location>
        <begin position="127"/>
        <end position="401"/>
    </location>
</feature>
<feature type="compositionally biased region" description="Pro residues" evidence="3">
    <location>
        <begin position="219"/>
        <end position="230"/>
    </location>
</feature>
<evidence type="ECO:0000313" key="7">
    <source>
        <dbReference type="Proteomes" id="UP000198341"/>
    </source>
</evidence>
<reference evidence="6 7" key="1">
    <citation type="submission" date="2011-10" db="EMBL/GenBank/DDBJ databases">
        <authorList>
            <person name="Genoscope - CEA"/>
        </authorList>
    </citation>
    <scope>NUCLEOTIDE SEQUENCE [LARGE SCALE GENOMIC DNA]</scope>
    <source>
        <strain evidence="6 7">RCC 1105</strain>
    </source>
</reference>
<dbReference type="RefSeq" id="XP_007511876.1">
    <property type="nucleotide sequence ID" value="XM_007511814.1"/>
</dbReference>
<feature type="compositionally biased region" description="Pro residues" evidence="3">
    <location>
        <begin position="65"/>
        <end position="77"/>
    </location>
</feature>
<dbReference type="InterPro" id="IPR035709">
    <property type="entry name" value="YoaB-like"/>
</dbReference>
<feature type="compositionally biased region" description="Polar residues" evidence="3">
    <location>
        <begin position="1"/>
        <end position="14"/>
    </location>
</feature>
<dbReference type="PROSITE" id="PS51667">
    <property type="entry name" value="WRC"/>
    <property type="match status" value="1"/>
</dbReference>
<feature type="domain" description="WRC" evidence="5">
    <location>
        <begin position="724"/>
        <end position="769"/>
    </location>
</feature>
<feature type="compositionally biased region" description="Polar residues" evidence="3">
    <location>
        <begin position="270"/>
        <end position="286"/>
    </location>
</feature>
<evidence type="ECO:0000256" key="1">
    <source>
        <dbReference type="ARBA" id="ARBA00023242"/>
    </source>
</evidence>
<dbReference type="PANTHER" id="PTHR47328:SF1">
    <property type="entry name" value="RUTC FAMILY PROTEIN YOAB"/>
    <property type="match status" value="1"/>
</dbReference>
<feature type="compositionally biased region" description="Low complexity" evidence="3">
    <location>
        <begin position="15"/>
        <end position="46"/>
    </location>
</feature>
<feature type="compositionally biased region" description="Low complexity" evidence="3">
    <location>
        <begin position="141"/>
        <end position="151"/>
    </location>
</feature>
<feature type="region of interest" description="Disordered" evidence="3">
    <location>
        <begin position="963"/>
        <end position="991"/>
    </location>
</feature>
<gene>
    <name evidence="6" type="ORF">Bathy07g01140</name>
</gene>
<feature type="region of interest" description="Disordered" evidence="3">
    <location>
        <begin position="1353"/>
        <end position="1378"/>
    </location>
</feature>
<dbReference type="SMART" id="SM00355">
    <property type="entry name" value="ZnF_C2H2"/>
    <property type="match status" value="5"/>
</dbReference>
<organism evidence="6 7">
    <name type="scientific">Bathycoccus prasinos</name>
    <dbReference type="NCBI Taxonomy" id="41875"/>
    <lineage>
        <taxon>Eukaryota</taxon>
        <taxon>Viridiplantae</taxon>
        <taxon>Chlorophyta</taxon>
        <taxon>Mamiellophyceae</taxon>
        <taxon>Mamiellales</taxon>
        <taxon>Bathycoccaceae</taxon>
        <taxon>Bathycoccus</taxon>
    </lineage>
</organism>
<keyword evidence="2" id="KW-0479">Metal-binding</keyword>
<dbReference type="GeneID" id="19014604"/>
<feature type="compositionally biased region" description="Acidic residues" evidence="3">
    <location>
        <begin position="777"/>
        <end position="798"/>
    </location>
</feature>
<feature type="compositionally biased region" description="Basic and acidic residues" evidence="3">
    <location>
        <begin position="666"/>
        <end position="675"/>
    </location>
</feature>
<evidence type="ECO:0000256" key="3">
    <source>
        <dbReference type="SAM" id="MobiDB-lite"/>
    </source>
</evidence>
<dbReference type="EMBL" id="FO082272">
    <property type="protein sequence ID" value="CCO65964.1"/>
    <property type="molecule type" value="Genomic_DNA"/>
</dbReference>
<dbReference type="eggNOG" id="ENOG502T16R">
    <property type="taxonomic scope" value="Eukaryota"/>
</dbReference>
<accession>K8FHL8</accession>
<keyword evidence="1" id="KW-0539">Nucleus</keyword>
<feature type="compositionally biased region" description="Polar residues" evidence="3">
    <location>
        <begin position="710"/>
        <end position="719"/>
    </location>
</feature>
<dbReference type="SUPFAM" id="SSF55298">
    <property type="entry name" value="YjgF-like"/>
    <property type="match status" value="1"/>
</dbReference>
<feature type="compositionally biased region" description="Low complexity" evidence="3">
    <location>
        <begin position="98"/>
        <end position="109"/>
    </location>
</feature>
<dbReference type="Pfam" id="PF08879">
    <property type="entry name" value="WRC"/>
    <property type="match status" value="1"/>
</dbReference>